<dbReference type="InterPro" id="IPR023404">
    <property type="entry name" value="rSAM_horseshoe"/>
</dbReference>
<feature type="domain" description="B12-binding" evidence="8">
    <location>
        <begin position="3"/>
        <end position="137"/>
    </location>
</feature>
<keyword evidence="4" id="KW-0949">S-adenosyl-L-methionine</keyword>
<feature type="domain" description="Radical SAM core" evidence="9">
    <location>
        <begin position="175"/>
        <end position="408"/>
    </location>
</feature>
<dbReference type="Proteomes" id="UP000198636">
    <property type="component" value="Unassembled WGS sequence"/>
</dbReference>
<dbReference type="GO" id="GO:0046872">
    <property type="term" value="F:metal ion binding"/>
    <property type="evidence" value="ECO:0007669"/>
    <property type="project" value="UniProtKB-KW"/>
</dbReference>
<keyword evidence="5" id="KW-0479">Metal-binding</keyword>
<dbReference type="PANTHER" id="PTHR43409">
    <property type="entry name" value="ANAEROBIC MAGNESIUM-PROTOPORPHYRIN IX MONOMETHYL ESTER CYCLASE-RELATED"/>
    <property type="match status" value="1"/>
</dbReference>
<protein>
    <submittedName>
        <fullName evidence="10">Radical SAM superfamily enzyme YgiQ, UPF0313 family</fullName>
    </submittedName>
</protein>
<evidence type="ECO:0000256" key="2">
    <source>
        <dbReference type="ARBA" id="ARBA00022603"/>
    </source>
</evidence>
<keyword evidence="2" id="KW-0489">Methyltransferase</keyword>
<dbReference type="OrthoDB" id="9801424at2"/>
<dbReference type="STRING" id="1120976.SAMN03080606_03248"/>
<gene>
    <name evidence="10" type="ORF">SAMN03080606_03248</name>
</gene>
<dbReference type="PROSITE" id="PS51332">
    <property type="entry name" value="B12_BINDING"/>
    <property type="match status" value="1"/>
</dbReference>
<evidence type="ECO:0000256" key="3">
    <source>
        <dbReference type="ARBA" id="ARBA00022679"/>
    </source>
</evidence>
<keyword evidence="11" id="KW-1185">Reference proteome</keyword>
<accession>A0A1G5K601</accession>
<organism evidence="10 11">
    <name type="scientific">Alkaliphilus peptidifermentans DSM 18978</name>
    <dbReference type="NCBI Taxonomy" id="1120976"/>
    <lineage>
        <taxon>Bacteria</taxon>
        <taxon>Bacillati</taxon>
        <taxon>Bacillota</taxon>
        <taxon>Clostridia</taxon>
        <taxon>Peptostreptococcales</taxon>
        <taxon>Natronincolaceae</taxon>
        <taxon>Alkaliphilus</taxon>
    </lineage>
</organism>
<dbReference type="SFLD" id="SFLDG01123">
    <property type="entry name" value="methyltransferase_(Class_B)"/>
    <property type="match status" value="1"/>
</dbReference>
<dbReference type="InterPro" id="IPR006638">
    <property type="entry name" value="Elp3/MiaA/NifB-like_rSAM"/>
</dbReference>
<dbReference type="Gene3D" id="3.80.30.20">
    <property type="entry name" value="tm_1862 like domain"/>
    <property type="match status" value="1"/>
</dbReference>
<evidence type="ECO:0000313" key="10">
    <source>
        <dbReference type="EMBL" id="SCY96052.1"/>
    </source>
</evidence>
<dbReference type="InterPro" id="IPR058240">
    <property type="entry name" value="rSAM_sf"/>
</dbReference>
<keyword evidence="3" id="KW-0808">Transferase</keyword>
<name>A0A1G5K601_9FIRM</name>
<evidence type="ECO:0000256" key="1">
    <source>
        <dbReference type="ARBA" id="ARBA00001966"/>
    </source>
</evidence>
<sequence>MKKLRILLFALYCDGMWQIHEEIGICYIASYLRKYGYEVILKSIEVNSINYSQLAELNPDVIGIPVYDANKKGVYEACIQLRRLLPETVISIGGSVPTCYGIDVLKECREIDIAIKGEGELTFLELLTKLESNSSLDKVKGIIYREGSNIVENETRPLIDNMDNLPFPSRDILKEMDIKVAQISTSRGCTANCSFCASKLYWTKWRGRSVDSVVDEMQYIVNNYGIRAFNIIDGSFEDPGNDFNRIYSIAQGILDRGLVITYYVHMRAEFFNRAPADLIQLLKKSGLVTVCIGLESADAEDLKLYNKNATLNEIEKAIEVLQQHDINVDPGFINFNPYTTFQKLKKNIDFLERHGFASNPDYIIKSSRIYRGTTLHKRASRDNLLRDEEVYECGFYFADTRIKDLYEYTFLHLKGVDPVDVSIFRGICHGSSFNNVGISCMKKLLLKYSLNEAYEIVKDYENECRNISSHINKSIALWFREIIKLAEEGWDKGQAEEISFKYLPKQYLKDIVRSFQYQNERLRKQLFKLDMDKGFVGLLKYILQY</sequence>
<dbReference type="SFLD" id="SFLDS00029">
    <property type="entry name" value="Radical_SAM"/>
    <property type="match status" value="1"/>
</dbReference>
<dbReference type="GO" id="GO:0003824">
    <property type="term" value="F:catalytic activity"/>
    <property type="evidence" value="ECO:0007669"/>
    <property type="project" value="InterPro"/>
</dbReference>
<comment type="cofactor">
    <cofactor evidence="1">
        <name>[4Fe-4S] cluster</name>
        <dbReference type="ChEBI" id="CHEBI:49883"/>
    </cofactor>
</comment>
<dbReference type="SFLD" id="SFLDG01082">
    <property type="entry name" value="B12-binding_domain_containing"/>
    <property type="match status" value="1"/>
</dbReference>
<dbReference type="RefSeq" id="WP_091545622.1">
    <property type="nucleotide sequence ID" value="NZ_FMUS01000024.1"/>
</dbReference>
<evidence type="ECO:0000256" key="5">
    <source>
        <dbReference type="ARBA" id="ARBA00022723"/>
    </source>
</evidence>
<evidence type="ECO:0000256" key="6">
    <source>
        <dbReference type="ARBA" id="ARBA00023004"/>
    </source>
</evidence>
<dbReference type="InterPro" id="IPR007197">
    <property type="entry name" value="rSAM"/>
</dbReference>
<dbReference type="PROSITE" id="PS51918">
    <property type="entry name" value="RADICAL_SAM"/>
    <property type="match status" value="1"/>
</dbReference>
<evidence type="ECO:0000259" key="8">
    <source>
        <dbReference type="PROSITE" id="PS51332"/>
    </source>
</evidence>
<dbReference type="Pfam" id="PF04055">
    <property type="entry name" value="Radical_SAM"/>
    <property type="match status" value="1"/>
</dbReference>
<evidence type="ECO:0000259" key="9">
    <source>
        <dbReference type="PROSITE" id="PS51918"/>
    </source>
</evidence>
<evidence type="ECO:0000256" key="4">
    <source>
        <dbReference type="ARBA" id="ARBA00022691"/>
    </source>
</evidence>
<dbReference type="SUPFAM" id="SSF52242">
    <property type="entry name" value="Cobalamin (vitamin B12)-binding domain"/>
    <property type="match status" value="1"/>
</dbReference>
<dbReference type="GO" id="GO:0031419">
    <property type="term" value="F:cobalamin binding"/>
    <property type="evidence" value="ECO:0007669"/>
    <property type="project" value="InterPro"/>
</dbReference>
<dbReference type="EMBL" id="FMUS01000024">
    <property type="protein sequence ID" value="SCY96052.1"/>
    <property type="molecule type" value="Genomic_DNA"/>
</dbReference>
<proteinExistence type="predicted"/>
<dbReference type="Pfam" id="PF02310">
    <property type="entry name" value="B12-binding"/>
    <property type="match status" value="1"/>
</dbReference>
<dbReference type="AlphaFoldDB" id="A0A1G5K601"/>
<dbReference type="GO" id="GO:0051539">
    <property type="term" value="F:4 iron, 4 sulfur cluster binding"/>
    <property type="evidence" value="ECO:0007669"/>
    <property type="project" value="UniProtKB-KW"/>
</dbReference>
<evidence type="ECO:0000313" key="11">
    <source>
        <dbReference type="Proteomes" id="UP000198636"/>
    </source>
</evidence>
<keyword evidence="7" id="KW-0411">Iron-sulfur</keyword>
<dbReference type="InterPro" id="IPR006158">
    <property type="entry name" value="Cobalamin-bd"/>
</dbReference>
<dbReference type="PANTHER" id="PTHR43409:SF7">
    <property type="entry name" value="BLL1977 PROTEIN"/>
    <property type="match status" value="1"/>
</dbReference>
<reference evidence="10 11" key="1">
    <citation type="submission" date="2016-10" db="EMBL/GenBank/DDBJ databases">
        <authorList>
            <person name="de Groot N.N."/>
        </authorList>
    </citation>
    <scope>NUCLEOTIDE SEQUENCE [LARGE SCALE GENOMIC DNA]</scope>
    <source>
        <strain evidence="10 11">DSM 18978</strain>
    </source>
</reference>
<keyword evidence="6" id="KW-0408">Iron</keyword>
<dbReference type="SUPFAM" id="SSF102114">
    <property type="entry name" value="Radical SAM enzymes"/>
    <property type="match status" value="1"/>
</dbReference>
<dbReference type="InterPro" id="IPR036724">
    <property type="entry name" value="Cobalamin-bd_sf"/>
</dbReference>
<dbReference type="CDD" id="cd02068">
    <property type="entry name" value="radical_SAM_B12_BD"/>
    <property type="match status" value="1"/>
</dbReference>
<dbReference type="SMART" id="SM00729">
    <property type="entry name" value="Elp3"/>
    <property type="match status" value="1"/>
</dbReference>
<dbReference type="InterPro" id="IPR051198">
    <property type="entry name" value="BchE-like"/>
</dbReference>
<dbReference type="Gene3D" id="3.40.50.280">
    <property type="entry name" value="Cobalamin-binding domain"/>
    <property type="match status" value="1"/>
</dbReference>
<dbReference type="InterPro" id="IPR034466">
    <property type="entry name" value="Methyltransferase_Class_B"/>
</dbReference>
<evidence type="ECO:0000256" key="7">
    <source>
        <dbReference type="ARBA" id="ARBA00023014"/>
    </source>
</evidence>
<dbReference type="GO" id="GO:0005829">
    <property type="term" value="C:cytosol"/>
    <property type="evidence" value="ECO:0007669"/>
    <property type="project" value="TreeGrafter"/>
</dbReference>
<dbReference type="CDD" id="cd01335">
    <property type="entry name" value="Radical_SAM"/>
    <property type="match status" value="1"/>
</dbReference>